<dbReference type="InterPro" id="IPR023631">
    <property type="entry name" value="Amidase_dom"/>
</dbReference>
<evidence type="ECO:0000313" key="3">
    <source>
        <dbReference type="Proteomes" id="UP000007437"/>
    </source>
</evidence>
<dbReference type="NCBIfam" id="NF005460">
    <property type="entry name" value="PRK07056.1"/>
    <property type="match status" value="1"/>
</dbReference>
<dbReference type="HOGENOM" id="CLU_009600_0_3_4"/>
<accession>E5ANM1</accession>
<dbReference type="PANTHER" id="PTHR11895:SF176">
    <property type="entry name" value="AMIDASE AMID-RELATED"/>
    <property type="match status" value="1"/>
</dbReference>
<dbReference type="GO" id="GO:0016740">
    <property type="term" value="F:transferase activity"/>
    <property type="evidence" value="ECO:0007669"/>
    <property type="project" value="UniProtKB-KW"/>
</dbReference>
<evidence type="ECO:0000259" key="1">
    <source>
        <dbReference type="Pfam" id="PF01425"/>
    </source>
</evidence>
<dbReference type="eggNOG" id="COG0154">
    <property type="taxonomic scope" value="Bacteria"/>
</dbReference>
<sequence>MLAGWTSIMTVSRTADFTPLPPLSALAAALQAGTSTSRELVETTLERIAAPHGQGRSVFIQVHAQAARQCADALDKLRAAGTVLSPLMGVPVSIKDLFDIAGQVTRAGSVVLSDAPPARTDASTVARLQQAGAVIIGRTNMTEFAFSGLGLNPHYGTPASPWQRTADDAERRIAGGSSSGAAACVADGMAAVGLGTDTGGSVRIPAALCGLTGFKPTARRIPTDGVLPLSSSLDSVGPIGSSVACCALTDRILAGLPPVVPPARPIEGVRLGALTHLMLDDMDLSVARAYDDALQHLSAAGARVSELRFAPLERLAHINRLNLPSIESFAWHRKLIENRASDYDPRVLARIRKGEHASAADYIELLRERADIIAQAEPLWHSFDAIVCPTVPIEPPRIAELQADDAVYARVNATILRNPSLINYLDGCALSLPCSRHGEAPVGLMLASGTGRDTALLMLGRAVEAVLAPLR</sequence>
<dbReference type="Proteomes" id="UP000007437">
    <property type="component" value="Chromosome"/>
</dbReference>
<dbReference type="AlphaFoldDB" id="E5ANM1"/>
<evidence type="ECO:0000313" key="2">
    <source>
        <dbReference type="EMBL" id="CBW74203.1"/>
    </source>
</evidence>
<reference evidence="2 3" key="1">
    <citation type="journal article" date="2011" name="J. Bacteriol.">
        <title>Complete genome sequence of Burkholderia rhizoxinica, an endosymbiont of Rhizopus microsporus.</title>
        <authorList>
            <person name="Lackner G."/>
            <person name="Moebius N."/>
            <person name="Partida-Martinez L."/>
            <person name="Hertweck C."/>
        </authorList>
    </citation>
    <scope>NUCLEOTIDE SEQUENCE [LARGE SCALE GENOMIC DNA]</scope>
    <source>
        <strain evidence="3">DSM 19002 / CIP 109453 / HKI 454</strain>
    </source>
</reference>
<name>E5ANM1_MYCRK</name>
<dbReference type="SUPFAM" id="SSF75304">
    <property type="entry name" value="Amidase signature (AS) enzymes"/>
    <property type="match status" value="1"/>
</dbReference>
<dbReference type="EC" id="6.3.5.-" evidence="2"/>
<proteinExistence type="predicted"/>
<dbReference type="KEGG" id="brh:RBRH_00077"/>
<dbReference type="PANTHER" id="PTHR11895">
    <property type="entry name" value="TRANSAMIDASE"/>
    <property type="match status" value="1"/>
</dbReference>
<gene>
    <name evidence="2" type="ordered locus">RBRH_00077</name>
</gene>
<dbReference type="InterPro" id="IPR000120">
    <property type="entry name" value="Amidase"/>
</dbReference>
<protein>
    <submittedName>
        <fullName evidence="2">Glutamyl-tRNA(Gln) amidotransferase subunit A</fullName>
        <ecNumber evidence="2">6.3.5.-</ecNumber>
    </submittedName>
</protein>
<keyword evidence="2" id="KW-0436">Ligase</keyword>
<dbReference type="STRING" id="882378.RBRH_00077"/>
<dbReference type="EMBL" id="FR687359">
    <property type="protein sequence ID" value="CBW74203.1"/>
    <property type="molecule type" value="Genomic_DNA"/>
</dbReference>
<organism evidence="2 3">
    <name type="scientific">Mycetohabitans rhizoxinica (strain DSM 19002 / CIP 109453 / HKI 454)</name>
    <name type="common">Paraburkholderia rhizoxinica</name>
    <dbReference type="NCBI Taxonomy" id="882378"/>
    <lineage>
        <taxon>Bacteria</taxon>
        <taxon>Pseudomonadati</taxon>
        <taxon>Pseudomonadota</taxon>
        <taxon>Betaproteobacteria</taxon>
        <taxon>Burkholderiales</taxon>
        <taxon>Burkholderiaceae</taxon>
        <taxon>Mycetohabitans</taxon>
    </lineage>
</organism>
<keyword evidence="2" id="KW-0808">Transferase</keyword>
<dbReference type="GO" id="GO:0016874">
    <property type="term" value="F:ligase activity"/>
    <property type="evidence" value="ECO:0007669"/>
    <property type="project" value="UniProtKB-KW"/>
</dbReference>
<dbReference type="PROSITE" id="PS00571">
    <property type="entry name" value="AMIDASES"/>
    <property type="match status" value="1"/>
</dbReference>
<dbReference type="Pfam" id="PF01425">
    <property type="entry name" value="Amidase"/>
    <property type="match status" value="1"/>
</dbReference>
<dbReference type="InterPro" id="IPR020556">
    <property type="entry name" value="Amidase_CS"/>
</dbReference>
<dbReference type="Gene3D" id="3.90.1300.10">
    <property type="entry name" value="Amidase signature (AS) domain"/>
    <property type="match status" value="1"/>
</dbReference>
<dbReference type="InterPro" id="IPR036928">
    <property type="entry name" value="AS_sf"/>
</dbReference>
<feature type="domain" description="Amidase" evidence="1">
    <location>
        <begin position="39"/>
        <end position="457"/>
    </location>
</feature>